<dbReference type="AlphaFoldDB" id="A0A2W2HX26"/>
<evidence type="ECO:0000313" key="5">
    <source>
        <dbReference type="EMBL" id="PZG56075.1"/>
    </source>
</evidence>
<evidence type="ECO:0000259" key="4">
    <source>
        <dbReference type="Pfam" id="PF07687"/>
    </source>
</evidence>
<dbReference type="Pfam" id="PF01546">
    <property type="entry name" value="Peptidase_M20"/>
    <property type="match status" value="1"/>
</dbReference>
<dbReference type="SUPFAM" id="SSF53187">
    <property type="entry name" value="Zn-dependent exopeptidases"/>
    <property type="match status" value="1"/>
</dbReference>
<sequence>MTVEADVRAFIQANGDAFFADLAEWLAIPSISIDPDRADDVRRSADWIAGALRRAGFPAVEVWPTAGHPAVFAEWPAAEPDATTVLVYGHHDVQPVDPVELWDTPPFEPTVRGERLYARGASDDKGQMLFHALAVRAHLAVTGRSAPAIHLKLLIEGEEEAGSPNLDSLVRGHADRLACDVVVNSDASMWSKDVPTTCTGMRGVVGARIVFRGPSSDVHSGSFGGAVRNPLTELCRVLARLHDDQARVAIPGFYDRVAEITEAERDLFGRLPFDEREWLAKARSRVAYGEQGYTTLERVWARPTAELNGIWGGHRGPGLNTIIPSEAGATVTFRLVAHQEPLEIQHAVRRWVEDLTPPGIEAQVEFYADGVRPILTPLGHPALGAVTRALERAFDREVLYTREGGSGPSAVLRDVLGAPVVFVVMTVPDDAYHGPNEKVEMPLLLKGAEAVAYLWDELASPGELR</sequence>
<dbReference type="NCBIfam" id="NF006579">
    <property type="entry name" value="PRK09104.1"/>
    <property type="match status" value="1"/>
</dbReference>
<dbReference type="GO" id="GO:0008233">
    <property type="term" value="F:peptidase activity"/>
    <property type="evidence" value="ECO:0007669"/>
    <property type="project" value="UniProtKB-KW"/>
</dbReference>
<proteinExistence type="predicted"/>
<reference evidence="5 6" key="1">
    <citation type="submission" date="2018-01" db="EMBL/GenBank/DDBJ databases">
        <title>Draft genome sequence of Sphaerisporangium sp. 7K107.</title>
        <authorList>
            <person name="Sahin N."/>
            <person name="Saygin H."/>
            <person name="Ay H."/>
        </authorList>
    </citation>
    <scope>NUCLEOTIDE SEQUENCE [LARGE SCALE GENOMIC DNA]</scope>
    <source>
        <strain evidence="5 6">7K107</strain>
    </source>
</reference>
<accession>A0A2W2HX26</accession>
<evidence type="ECO:0000256" key="2">
    <source>
        <dbReference type="ARBA" id="ARBA00022723"/>
    </source>
</evidence>
<evidence type="ECO:0000256" key="1">
    <source>
        <dbReference type="ARBA" id="ARBA00022670"/>
    </source>
</evidence>
<evidence type="ECO:0000313" key="6">
    <source>
        <dbReference type="Proteomes" id="UP000248544"/>
    </source>
</evidence>
<dbReference type="Proteomes" id="UP000248544">
    <property type="component" value="Unassembled WGS sequence"/>
</dbReference>
<gene>
    <name evidence="5" type="ORF">C1I98_02025</name>
</gene>
<dbReference type="GO" id="GO:0046872">
    <property type="term" value="F:metal ion binding"/>
    <property type="evidence" value="ECO:0007669"/>
    <property type="project" value="UniProtKB-KW"/>
</dbReference>
<keyword evidence="1" id="KW-0645">Protease</keyword>
<keyword evidence="3" id="KW-0378">Hydrolase</keyword>
<dbReference type="InterPro" id="IPR051458">
    <property type="entry name" value="Cyt/Met_Dipeptidase"/>
</dbReference>
<dbReference type="InterPro" id="IPR011650">
    <property type="entry name" value="Peptidase_M20_dimer"/>
</dbReference>
<dbReference type="Gene3D" id="3.30.70.360">
    <property type="match status" value="1"/>
</dbReference>
<dbReference type="NCBIfam" id="NF006053">
    <property type="entry name" value="PRK08201.1"/>
    <property type="match status" value="1"/>
</dbReference>
<name>A0A2W2HX26_9ACTN</name>
<dbReference type="PANTHER" id="PTHR43270:SF12">
    <property type="entry name" value="SUCCINYL-DIAMINOPIMELATE DESUCCINYLASE"/>
    <property type="match status" value="1"/>
</dbReference>
<dbReference type="Pfam" id="PF07687">
    <property type="entry name" value="M20_dimer"/>
    <property type="match status" value="1"/>
</dbReference>
<comment type="caution">
    <text evidence="5">The sequence shown here is derived from an EMBL/GenBank/DDBJ whole genome shotgun (WGS) entry which is preliminary data.</text>
</comment>
<dbReference type="RefSeq" id="WP_111165325.1">
    <property type="nucleotide sequence ID" value="NZ_POUA01000008.1"/>
</dbReference>
<keyword evidence="6" id="KW-1185">Reference proteome</keyword>
<dbReference type="InterPro" id="IPR002933">
    <property type="entry name" value="Peptidase_M20"/>
</dbReference>
<feature type="domain" description="Peptidase M20 dimerisation" evidence="4">
    <location>
        <begin position="200"/>
        <end position="358"/>
    </location>
</feature>
<evidence type="ECO:0000256" key="3">
    <source>
        <dbReference type="ARBA" id="ARBA00022801"/>
    </source>
</evidence>
<dbReference type="EMBL" id="POUA01000008">
    <property type="protein sequence ID" value="PZG56075.1"/>
    <property type="molecule type" value="Genomic_DNA"/>
</dbReference>
<dbReference type="GO" id="GO:0006508">
    <property type="term" value="P:proteolysis"/>
    <property type="evidence" value="ECO:0007669"/>
    <property type="project" value="UniProtKB-KW"/>
</dbReference>
<organism evidence="5 6">
    <name type="scientific">Spongiactinospora gelatinilytica</name>
    <dbReference type="NCBI Taxonomy" id="2666298"/>
    <lineage>
        <taxon>Bacteria</taxon>
        <taxon>Bacillati</taxon>
        <taxon>Actinomycetota</taxon>
        <taxon>Actinomycetes</taxon>
        <taxon>Streptosporangiales</taxon>
        <taxon>Streptosporangiaceae</taxon>
        <taxon>Spongiactinospora</taxon>
    </lineage>
</organism>
<protein>
    <submittedName>
        <fullName evidence="5">Dipeptidase</fullName>
    </submittedName>
</protein>
<dbReference type="Gene3D" id="3.40.630.10">
    <property type="entry name" value="Zn peptidases"/>
    <property type="match status" value="1"/>
</dbReference>
<dbReference type="PANTHER" id="PTHR43270">
    <property type="entry name" value="BETA-ALA-HIS DIPEPTIDASE"/>
    <property type="match status" value="1"/>
</dbReference>
<keyword evidence="2" id="KW-0479">Metal-binding</keyword>